<feature type="compositionally biased region" description="Low complexity" evidence="9">
    <location>
        <begin position="673"/>
        <end position="683"/>
    </location>
</feature>
<dbReference type="PANTHER" id="PTHR12271">
    <property type="entry name" value="POLY A POLYMERASE CID PAP -RELATED"/>
    <property type="match status" value="1"/>
</dbReference>
<name>A0A183CEC1_GLOPA</name>
<feature type="region of interest" description="Disordered" evidence="9">
    <location>
        <begin position="616"/>
        <end position="693"/>
    </location>
</feature>
<evidence type="ECO:0000259" key="11">
    <source>
        <dbReference type="Pfam" id="PF22600"/>
    </source>
</evidence>
<keyword evidence="5" id="KW-0808">Transferase</keyword>
<dbReference type="Gene3D" id="1.10.1410.10">
    <property type="match status" value="1"/>
</dbReference>
<evidence type="ECO:0000256" key="1">
    <source>
        <dbReference type="ARBA" id="ARBA00001936"/>
    </source>
</evidence>
<proteinExistence type="inferred from homology"/>
<protein>
    <submittedName>
        <fullName evidence="13">PAP-associated domain-containing protein</fullName>
    </submittedName>
</protein>
<organism evidence="12 13">
    <name type="scientific">Globodera pallida</name>
    <name type="common">Potato cyst nematode worm</name>
    <name type="synonym">Heterodera pallida</name>
    <dbReference type="NCBI Taxonomy" id="36090"/>
    <lineage>
        <taxon>Eukaryota</taxon>
        <taxon>Metazoa</taxon>
        <taxon>Ecdysozoa</taxon>
        <taxon>Nematoda</taxon>
        <taxon>Chromadorea</taxon>
        <taxon>Rhabditida</taxon>
        <taxon>Tylenchina</taxon>
        <taxon>Tylenchomorpha</taxon>
        <taxon>Tylenchoidea</taxon>
        <taxon>Heteroderidae</taxon>
        <taxon>Heteroderinae</taxon>
        <taxon>Globodera</taxon>
    </lineage>
</organism>
<evidence type="ECO:0000313" key="12">
    <source>
        <dbReference type="Proteomes" id="UP000050741"/>
    </source>
</evidence>
<evidence type="ECO:0000256" key="6">
    <source>
        <dbReference type="ARBA" id="ARBA00022723"/>
    </source>
</evidence>
<dbReference type="GO" id="GO:1990817">
    <property type="term" value="F:poly(A) RNA polymerase activity"/>
    <property type="evidence" value="ECO:0007669"/>
    <property type="project" value="UniProtKB-ARBA"/>
</dbReference>
<keyword evidence="7" id="KW-0460">Magnesium</keyword>
<dbReference type="InterPro" id="IPR002058">
    <property type="entry name" value="PAP_assoc"/>
</dbReference>
<evidence type="ECO:0000256" key="4">
    <source>
        <dbReference type="ARBA" id="ARBA00022490"/>
    </source>
</evidence>
<evidence type="ECO:0000256" key="9">
    <source>
        <dbReference type="SAM" id="MobiDB-lite"/>
    </source>
</evidence>
<feature type="domain" description="Poly(A) RNA polymerase mitochondrial-like central palm" evidence="11">
    <location>
        <begin position="262"/>
        <end position="406"/>
    </location>
</feature>
<evidence type="ECO:0000256" key="5">
    <source>
        <dbReference type="ARBA" id="ARBA00022679"/>
    </source>
</evidence>
<dbReference type="GO" id="GO:0031123">
    <property type="term" value="P:RNA 3'-end processing"/>
    <property type="evidence" value="ECO:0007669"/>
    <property type="project" value="TreeGrafter"/>
</dbReference>
<dbReference type="CDD" id="cd05402">
    <property type="entry name" value="NT_PAP_TUTase"/>
    <property type="match status" value="1"/>
</dbReference>
<dbReference type="AlphaFoldDB" id="A0A183CEC1"/>
<evidence type="ECO:0000256" key="3">
    <source>
        <dbReference type="ARBA" id="ARBA00004496"/>
    </source>
</evidence>
<reference evidence="13" key="2">
    <citation type="submission" date="2016-06" db="UniProtKB">
        <authorList>
            <consortium name="WormBaseParasite"/>
        </authorList>
    </citation>
    <scope>IDENTIFICATION</scope>
</reference>
<dbReference type="InterPro" id="IPR043519">
    <property type="entry name" value="NT_sf"/>
</dbReference>
<dbReference type="SUPFAM" id="SSF81301">
    <property type="entry name" value="Nucleotidyltransferase"/>
    <property type="match status" value="1"/>
</dbReference>
<keyword evidence="4" id="KW-0963">Cytoplasm</keyword>
<comment type="similarity">
    <text evidence="8">Belongs to the DNA polymerase type-B-like family. GLD2 subfamily.</text>
</comment>
<dbReference type="WBParaSite" id="GPLIN_001122500">
    <property type="protein sequence ID" value="GPLIN_001122500"/>
    <property type="gene ID" value="GPLIN_001122500"/>
</dbReference>
<keyword evidence="6" id="KW-0479">Metal-binding</keyword>
<dbReference type="Pfam" id="PF03828">
    <property type="entry name" value="PAP_assoc"/>
    <property type="match status" value="1"/>
</dbReference>
<feature type="domain" description="PAP-associated" evidence="10">
    <location>
        <begin position="493"/>
        <end position="550"/>
    </location>
</feature>
<evidence type="ECO:0000256" key="2">
    <source>
        <dbReference type="ARBA" id="ARBA00001946"/>
    </source>
</evidence>
<dbReference type="PANTHER" id="PTHR12271:SF40">
    <property type="entry name" value="POLY(A) RNA POLYMERASE GLD2"/>
    <property type="match status" value="1"/>
</dbReference>
<feature type="region of interest" description="Disordered" evidence="9">
    <location>
        <begin position="580"/>
        <end position="602"/>
    </location>
</feature>
<reference evidence="12" key="1">
    <citation type="submission" date="2014-05" db="EMBL/GenBank/DDBJ databases">
        <title>The genome and life-stage specific transcriptomes of Globodera pallida elucidate key aspects of plant parasitism by a cyst nematode.</title>
        <authorList>
            <person name="Cotton J.A."/>
            <person name="Lilley C.J."/>
            <person name="Jones L.M."/>
            <person name="Kikuchi T."/>
            <person name="Reid A.J."/>
            <person name="Thorpe P."/>
            <person name="Tsai I.J."/>
            <person name="Beasley H."/>
            <person name="Blok V."/>
            <person name="Cock P.J.A."/>
            <person name="Van den Akker S.E."/>
            <person name="Holroyd N."/>
            <person name="Hunt M."/>
            <person name="Mantelin S."/>
            <person name="Naghra H."/>
            <person name="Pain A."/>
            <person name="Palomares-Rius J.E."/>
            <person name="Zarowiecki M."/>
            <person name="Berriman M."/>
            <person name="Jones J.T."/>
            <person name="Urwin P.E."/>
        </authorList>
    </citation>
    <scope>NUCLEOTIDE SEQUENCE [LARGE SCALE GENOMIC DNA]</scope>
    <source>
        <strain evidence="12">Lindley</strain>
    </source>
</reference>
<feature type="region of interest" description="Disordered" evidence="9">
    <location>
        <begin position="19"/>
        <end position="46"/>
    </location>
</feature>
<dbReference type="Proteomes" id="UP000050741">
    <property type="component" value="Unassembled WGS sequence"/>
</dbReference>
<sequence>MDNTKNERVVPVPQIQELRRPKLNKMVDAPPVEERRRPKSPENERRHPKIDSVVGVVLSAQDVWVIFFVYHFKQRRFSHLVQIKRDKFPESCQPAVWYRLLFRDDFDVIGHFRSLSIKDGDDFHKIDPRKVVVCQRRLTTRIRDEKVNFFMTATRKTQCAVDGTFLYKCRLGMLRLTRAQLVDGAEAGNDAQPLVDEMPERLKLWIWPSGKGDVNADGYFQVMRVDARIWVSNDPDSDTDSSSVNGDTKLALSTEFSAWFDELVIDYHRANRLTDERLQLINQFVTELENGFRTETNKSSLNIKLFGSVLSGFGSNDCDIDLCLIDTGILEYQNENGFIPQERRKHWITQLVQYLRKSADYTVISVAEARTPIVKFEHHGNDGFHGDISVENSLALHNTELLRLYSCFDDRVAPLGFAVKRLAKLYDINDASAGSISSYAYIVMLIHFLQRVDPPVLPFMQNERIRDKVEGWNVSFERDLPQFSASAKNTQPMAQLFYDFLHYYAFEFNMITDVAQIRVSKPYNKKIRARGGEDSTRPRLCVEDPFDLDHNLTSGVREDTLQYILKCFRSAIRGMERFGEEHFSTKKEEDESSGKNPPKMDFDQLMRRFKPRRVVHLNNNNNGGNNNNAAAASKKSEASSSTNANGSIERQKRRRRNEEHQKKQQQHNHHQQTEAAEGQEQQQSKGVEEGSVE</sequence>
<feature type="compositionally biased region" description="Basic and acidic residues" evidence="9">
    <location>
        <begin position="32"/>
        <end position="45"/>
    </location>
</feature>
<feature type="compositionally biased region" description="Low complexity" evidence="9">
    <location>
        <begin position="618"/>
        <end position="645"/>
    </location>
</feature>
<comment type="cofactor">
    <cofactor evidence="2">
        <name>Mg(2+)</name>
        <dbReference type="ChEBI" id="CHEBI:18420"/>
    </cofactor>
</comment>
<comment type="subcellular location">
    <subcellularLocation>
        <location evidence="3">Cytoplasm</location>
    </subcellularLocation>
</comment>
<keyword evidence="12" id="KW-1185">Reference proteome</keyword>
<evidence type="ECO:0000313" key="13">
    <source>
        <dbReference type="WBParaSite" id="GPLIN_001122500"/>
    </source>
</evidence>
<dbReference type="GO" id="GO:0005737">
    <property type="term" value="C:cytoplasm"/>
    <property type="evidence" value="ECO:0007669"/>
    <property type="project" value="UniProtKB-SubCell"/>
</dbReference>
<evidence type="ECO:0000259" key="10">
    <source>
        <dbReference type="Pfam" id="PF03828"/>
    </source>
</evidence>
<dbReference type="Gene3D" id="3.30.460.10">
    <property type="entry name" value="Beta Polymerase, domain 2"/>
    <property type="match status" value="1"/>
</dbReference>
<dbReference type="InterPro" id="IPR054708">
    <property type="entry name" value="MTPAP-like_central"/>
</dbReference>
<evidence type="ECO:0000256" key="7">
    <source>
        <dbReference type="ARBA" id="ARBA00022842"/>
    </source>
</evidence>
<comment type="cofactor">
    <cofactor evidence="1">
        <name>Mn(2+)</name>
        <dbReference type="ChEBI" id="CHEBI:29035"/>
    </cofactor>
</comment>
<accession>A0A183CEC1</accession>
<evidence type="ECO:0000256" key="8">
    <source>
        <dbReference type="ARBA" id="ARBA00038491"/>
    </source>
</evidence>
<dbReference type="SUPFAM" id="SSF81631">
    <property type="entry name" value="PAP/OAS1 substrate-binding domain"/>
    <property type="match status" value="1"/>
</dbReference>
<dbReference type="GO" id="GO:0046872">
    <property type="term" value="F:metal ion binding"/>
    <property type="evidence" value="ECO:0007669"/>
    <property type="project" value="UniProtKB-KW"/>
</dbReference>
<dbReference type="Pfam" id="PF22600">
    <property type="entry name" value="MTPAP-like_central"/>
    <property type="match status" value="1"/>
</dbReference>